<reference evidence="4 5" key="1">
    <citation type="submission" date="2019-06" db="EMBL/GenBank/DDBJ databases">
        <title>Draft genome of Aliikangiella marina GYP-15.</title>
        <authorList>
            <person name="Wang G."/>
        </authorList>
    </citation>
    <scope>NUCLEOTIDE SEQUENCE [LARGE SCALE GENOMIC DNA]</scope>
    <source>
        <strain evidence="4 5">GYP-15</strain>
    </source>
</reference>
<sequence length="646" mass="73500">MIKKIISFFILCTTTFTIAAKPLPLSYFAKDAQFRNIKLSPDGKHFAATFPRKDSTALAIINRETMKPVRDFDFGQGEHIEQFYWLNNERVIFTRSIDSQRFAAGRSMGDIYGINIDGSRRGAIFGYDANKSGKISNRKGNDLASARIMHLLPDDPKHILIMSYSFFRRDMDSPTKIIKLNAYTGRKKTVATTPFGNMRVVVNAQGEPVISSGVDIEGKDRMFWFNDGEWNEIAEDEKLSSFEPLFVDQKSENLYLSTHPNNGTQALYQYNMQTKKISKVFQNEKTDIHNLVTKPGEGSVVGVGIMPGNVEYHYLDKEDEFAQLHKSLFEAFEGHDIRITSRTEDMSEIIVMVMSDRNPGDFYLYNPKKKSAEYLLSQKSWLEPQTMVEKKPIAFKARDGKEIYGYLTLPNNAHADTPMVTYVHGGPYGVRDGWHFNFDTTPQMLANNGFAVLQVNYRGSGGYGKEYEEVAYKKRSTLIQHDIIDGTKWAMSLDNISDDKACIMGWSFGGYSAVMSPTIEPDLFKCSIAAAGVYDALEQEKDADYADVRSVSKEAEKVYGSDERLLKDESPITYINNLKIPVFIVHGGKDRRVTPEQAHILRAALEERNMPFEWMFKDNEGHGFADEKNLEEFYARSLEFLNKNLR</sequence>
<comment type="caution">
    <text evidence="4">The sequence shown here is derived from an EMBL/GenBank/DDBJ whole genome shotgun (WGS) entry which is preliminary data.</text>
</comment>
<dbReference type="GO" id="GO:0006508">
    <property type="term" value="P:proteolysis"/>
    <property type="evidence" value="ECO:0007669"/>
    <property type="project" value="InterPro"/>
</dbReference>
<dbReference type="SUPFAM" id="SSF82171">
    <property type="entry name" value="DPP6 N-terminal domain-like"/>
    <property type="match status" value="1"/>
</dbReference>
<accession>A0A545T9M4</accession>
<dbReference type="Gene3D" id="3.40.50.1820">
    <property type="entry name" value="alpha/beta hydrolase"/>
    <property type="match status" value="1"/>
</dbReference>
<protein>
    <submittedName>
        <fullName evidence="4">S9 family peptidase</fullName>
    </submittedName>
</protein>
<dbReference type="EMBL" id="VIKR01000003">
    <property type="protein sequence ID" value="TQV73908.1"/>
    <property type="molecule type" value="Genomic_DNA"/>
</dbReference>
<dbReference type="RefSeq" id="WP_142942615.1">
    <property type="nucleotide sequence ID" value="NZ_VIKR01000003.1"/>
</dbReference>
<dbReference type="InterPro" id="IPR029058">
    <property type="entry name" value="AB_hydrolase_fold"/>
</dbReference>
<feature type="domain" description="Peptidase S9 prolyl oligopeptidase catalytic" evidence="3">
    <location>
        <begin position="437"/>
        <end position="645"/>
    </location>
</feature>
<evidence type="ECO:0000256" key="1">
    <source>
        <dbReference type="ARBA" id="ARBA00022801"/>
    </source>
</evidence>
<feature type="signal peptide" evidence="2">
    <location>
        <begin position="1"/>
        <end position="19"/>
    </location>
</feature>
<feature type="chain" id="PRO_5021703617" evidence="2">
    <location>
        <begin position="20"/>
        <end position="646"/>
    </location>
</feature>
<dbReference type="OrthoDB" id="4269629at2"/>
<organism evidence="4 5">
    <name type="scientific">Aliikangiella marina</name>
    <dbReference type="NCBI Taxonomy" id="1712262"/>
    <lineage>
        <taxon>Bacteria</taxon>
        <taxon>Pseudomonadati</taxon>
        <taxon>Pseudomonadota</taxon>
        <taxon>Gammaproteobacteria</taxon>
        <taxon>Oceanospirillales</taxon>
        <taxon>Pleioneaceae</taxon>
        <taxon>Aliikangiella</taxon>
    </lineage>
</organism>
<dbReference type="InterPro" id="IPR001375">
    <property type="entry name" value="Peptidase_S9_cat"/>
</dbReference>
<dbReference type="SUPFAM" id="SSF53474">
    <property type="entry name" value="alpha/beta-Hydrolases"/>
    <property type="match status" value="1"/>
</dbReference>
<evidence type="ECO:0000313" key="5">
    <source>
        <dbReference type="Proteomes" id="UP000317839"/>
    </source>
</evidence>
<dbReference type="Pfam" id="PF00326">
    <property type="entry name" value="Peptidase_S9"/>
    <property type="match status" value="1"/>
</dbReference>
<dbReference type="PANTHER" id="PTHR42776:SF27">
    <property type="entry name" value="DIPEPTIDYL PEPTIDASE FAMILY MEMBER 6"/>
    <property type="match status" value="1"/>
</dbReference>
<gene>
    <name evidence="4" type="ORF">FLL45_13670</name>
</gene>
<evidence type="ECO:0000256" key="2">
    <source>
        <dbReference type="SAM" id="SignalP"/>
    </source>
</evidence>
<proteinExistence type="predicted"/>
<keyword evidence="2" id="KW-0732">Signal</keyword>
<keyword evidence="5" id="KW-1185">Reference proteome</keyword>
<dbReference type="GO" id="GO:0004252">
    <property type="term" value="F:serine-type endopeptidase activity"/>
    <property type="evidence" value="ECO:0007669"/>
    <property type="project" value="TreeGrafter"/>
</dbReference>
<evidence type="ECO:0000259" key="3">
    <source>
        <dbReference type="Pfam" id="PF00326"/>
    </source>
</evidence>
<name>A0A545T9M4_9GAMM</name>
<keyword evidence="1" id="KW-0378">Hydrolase</keyword>
<dbReference type="Proteomes" id="UP000317839">
    <property type="component" value="Unassembled WGS sequence"/>
</dbReference>
<dbReference type="PANTHER" id="PTHR42776">
    <property type="entry name" value="SERINE PEPTIDASE S9 FAMILY MEMBER"/>
    <property type="match status" value="1"/>
</dbReference>
<evidence type="ECO:0000313" key="4">
    <source>
        <dbReference type="EMBL" id="TQV73908.1"/>
    </source>
</evidence>
<dbReference type="AlphaFoldDB" id="A0A545T9M4"/>